<dbReference type="SUPFAM" id="SSF53474">
    <property type="entry name" value="alpha/beta-Hydrolases"/>
    <property type="match status" value="1"/>
</dbReference>
<reference evidence="1 2" key="1">
    <citation type="submission" date="2017-01" db="EMBL/GenBank/DDBJ databases">
        <title>Genome Sequencing of a Marine Spirillum, Oceanospirillum multiglobuliferum ATCC 33336, from Japan.</title>
        <authorList>
            <person name="Carney J.G."/>
            <person name="Trachtenberg A.M."/>
            <person name="Rheaume B.A."/>
            <person name="Linnane J.D."/>
            <person name="Pitts N.L."/>
            <person name="Mykles D.L."/>
            <person name="Maclea K.S."/>
        </authorList>
    </citation>
    <scope>NUCLEOTIDE SEQUENCE [LARGE SCALE GENOMIC DNA]</scope>
    <source>
        <strain evidence="1 2">ATCC 33336</strain>
    </source>
</reference>
<sequence length="387" mass="44010">MESGARYCERSPHPDVENNFPRKPISYYIDFPSNGTDSETGFLFVINGYGASPSDSYYRHIQGYFADRYNCIVVGVEYFDIENKRKSIASCRLRDGFFDVFNRVYGSNISKNNNIDDHALLVYLAKALVDAKHSQFDSELFLTYTPVDCYQSFGLISALDHLQVLSEVLSMCKINKERMYIMGTSFGGYIGLLLGKLAPQTFQLIVDNSGFTEPRLVDVYGKGFSKINILGCDIAVQHIGYWNDDPSSGKYFDVHHSEIRSLLVRDHIFKTKTQYFCAHYVDDKMAPFDGKVEFSSLRPDVDVTCDFVDESMIDGALYKIPEHGMDASLKLLFERAYSDFIAKDKTLSVETDFDLCSSYNFICSNGVSYLIDFSRDDLKFRINMPSA</sequence>
<accession>A0A1T4R9M3</accession>
<dbReference type="OrthoDB" id="4269629at2"/>
<gene>
    <name evidence="1" type="ORF">BTE48_10250</name>
</gene>
<dbReference type="InterPro" id="IPR022605">
    <property type="entry name" value="DUF2920"/>
</dbReference>
<dbReference type="Gene3D" id="3.40.50.1820">
    <property type="entry name" value="alpha/beta hydrolase"/>
    <property type="match status" value="1"/>
</dbReference>
<evidence type="ECO:0008006" key="3">
    <source>
        <dbReference type="Google" id="ProtNLM"/>
    </source>
</evidence>
<dbReference type="STRING" id="64969.SAMN02745127_02240"/>
<evidence type="ECO:0000313" key="2">
    <source>
        <dbReference type="Proteomes" id="UP000191418"/>
    </source>
</evidence>
<evidence type="ECO:0000313" key="1">
    <source>
        <dbReference type="EMBL" id="OPX55137.1"/>
    </source>
</evidence>
<keyword evidence="2" id="KW-1185">Reference proteome</keyword>
<dbReference type="Proteomes" id="UP000191418">
    <property type="component" value="Unassembled WGS sequence"/>
</dbReference>
<protein>
    <recommendedName>
        <fullName evidence="3">DUF2920 domain-containing protein</fullName>
    </recommendedName>
</protein>
<dbReference type="AlphaFoldDB" id="A0A1T4R9M3"/>
<dbReference type="RefSeq" id="WP_078745810.1">
    <property type="nucleotide sequence ID" value="NZ_FUXG01000015.1"/>
</dbReference>
<name>A0A1T4R9M3_9GAMM</name>
<comment type="caution">
    <text evidence="1">The sequence shown here is derived from an EMBL/GenBank/DDBJ whole genome shotgun (WGS) entry which is preliminary data.</text>
</comment>
<dbReference type="InterPro" id="IPR029058">
    <property type="entry name" value="AB_hydrolase_fold"/>
</dbReference>
<dbReference type="Pfam" id="PF11144">
    <property type="entry name" value="DUF2920"/>
    <property type="match status" value="1"/>
</dbReference>
<organism evidence="1 2">
    <name type="scientific">Oceanospirillum multiglobuliferum</name>
    <dbReference type="NCBI Taxonomy" id="64969"/>
    <lineage>
        <taxon>Bacteria</taxon>
        <taxon>Pseudomonadati</taxon>
        <taxon>Pseudomonadota</taxon>
        <taxon>Gammaproteobacteria</taxon>
        <taxon>Oceanospirillales</taxon>
        <taxon>Oceanospirillaceae</taxon>
        <taxon>Oceanospirillum</taxon>
    </lineage>
</organism>
<proteinExistence type="predicted"/>
<dbReference type="EMBL" id="MTSM01000012">
    <property type="protein sequence ID" value="OPX55137.1"/>
    <property type="molecule type" value="Genomic_DNA"/>
</dbReference>